<organism evidence="2 3">
    <name type="scientific">Penicillium oxalicum (strain 114-2 / CGMCC 5302)</name>
    <name type="common">Penicillium decumbens</name>
    <dbReference type="NCBI Taxonomy" id="933388"/>
    <lineage>
        <taxon>Eukaryota</taxon>
        <taxon>Fungi</taxon>
        <taxon>Dikarya</taxon>
        <taxon>Ascomycota</taxon>
        <taxon>Pezizomycotina</taxon>
        <taxon>Eurotiomycetes</taxon>
        <taxon>Eurotiomycetidae</taxon>
        <taxon>Eurotiales</taxon>
        <taxon>Aspergillaceae</taxon>
        <taxon>Penicillium</taxon>
    </lineage>
</organism>
<dbReference type="AlphaFoldDB" id="S7Z594"/>
<dbReference type="PhylomeDB" id="S7Z594"/>
<evidence type="ECO:0000256" key="1">
    <source>
        <dbReference type="SAM" id="MobiDB-lite"/>
    </source>
</evidence>
<evidence type="ECO:0000313" key="2">
    <source>
        <dbReference type="EMBL" id="EPS25279.1"/>
    </source>
</evidence>
<proteinExistence type="predicted"/>
<reference evidence="2 3" key="1">
    <citation type="journal article" date="2013" name="PLoS ONE">
        <title>Genomic and secretomic analyses reveal unique features of the lignocellulolytic enzyme system of Penicillium decumbens.</title>
        <authorList>
            <person name="Liu G."/>
            <person name="Zhang L."/>
            <person name="Wei X."/>
            <person name="Zou G."/>
            <person name="Qin Y."/>
            <person name="Ma L."/>
            <person name="Li J."/>
            <person name="Zheng H."/>
            <person name="Wang S."/>
            <person name="Wang C."/>
            <person name="Xun L."/>
            <person name="Zhao G.-P."/>
            <person name="Zhou Z."/>
            <person name="Qu Y."/>
        </authorList>
    </citation>
    <scope>NUCLEOTIDE SEQUENCE [LARGE SCALE GENOMIC DNA]</scope>
    <source>
        <strain evidence="3">114-2 / CGMCC 5302</strain>
    </source>
</reference>
<dbReference type="Proteomes" id="UP000019376">
    <property type="component" value="Unassembled WGS sequence"/>
</dbReference>
<keyword evidence="3" id="KW-1185">Reference proteome</keyword>
<feature type="region of interest" description="Disordered" evidence="1">
    <location>
        <begin position="30"/>
        <end position="75"/>
    </location>
</feature>
<accession>S7Z594</accession>
<dbReference type="eggNOG" id="ENOG502RM9U">
    <property type="taxonomic scope" value="Eukaryota"/>
</dbReference>
<name>S7Z594_PENO1</name>
<dbReference type="OrthoDB" id="3794209at2759"/>
<feature type="compositionally biased region" description="Basic and acidic residues" evidence="1">
    <location>
        <begin position="60"/>
        <end position="70"/>
    </location>
</feature>
<protein>
    <submittedName>
        <fullName evidence="2">Uncharacterized protein</fullName>
    </submittedName>
</protein>
<dbReference type="HOGENOM" id="CLU_2146730_0_0_1"/>
<evidence type="ECO:0000313" key="3">
    <source>
        <dbReference type="Proteomes" id="UP000019376"/>
    </source>
</evidence>
<sequence length="112" mass="12387">MPKGFTAVAFTRGQEDGKVQVIGTASMKPWKCDGLWSPDEDESEDQGRNNIQEPDVNQKGGEHKSDDEPPRQFTCPGDWELAVVALPPDICYRGKGIAGRVVKACEDEVLRR</sequence>
<dbReference type="EMBL" id="KB644408">
    <property type="protein sequence ID" value="EPS25279.1"/>
    <property type="molecule type" value="Genomic_DNA"/>
</dbReference>
<gene>
    <name evidence="2" type="ORF">PDE_00212</name>
</gene>